<dbReference type="PANTHER" id="PTHR45125">
    <property type="entry name" value="F21J9.4-RELATED"/>
    <property type="match status" value="1"/>
</dbReference>
<gene>
    <name evidence="1" type="ORF">HannXRQ_Chr13g0416031</name>
</gene>
<dbReference type="STRING" id="4232.A0A251SW50"/>
<sequence>MKTSTSSPSSSTTRPSHLLPPISYLLPPISSSPALILFLSFPQVWFTISSCPNPKFIRAFVEKNYNELKKANTRLRETHLSFPYSRTALNMDSQDQGMYYTNLLHGNSIVSLEDSPLLPTNPISVKKSTRGVNFIPEEDKLLVSAWLNHSLDAIQGTDQKYSQLWEKIFEYFQQHKETTEIFELNISAFLGCYTEILPSIFWC</sequence>
<dbReference type="Proteomes" id="UP000215914">
    <property type="component" value="Chromosome 13"/>
</dbReference>
<dbReference type="PANTHER" id="PTHR45125:SF3">
    <property type="entry name" value="NO-APICAL-MERISTEM-ASSOCIATED CARBOXY-TERMINAL DOMAIN PROTEIN"/>
    <property type="match status" value="1"/>
</dbReference>
<proteinExistence type="predicted"/>
<evidence type="ECO:0000313" key="1">
    <source>
        <dbReference type="EMBL" id="OTG02702.1"/>
    </source>
</evidence>
<accession>A0A251SW50</accession>
<dbReference type="AlphaFoldDB" id="A0A251SW50"/>
<name>A0A251SW50_HELAN</name>
<keyword evidence="2" id="KW-1185">Reference proteome</keyword>
<dbReference type="EMBL" id="CM007902">
    <property type="protein sequence ID" value="OTG02702.1"/>
    <property type="molecule type" value="Genomic_DNA"/>
</dbReference>
<protein>
    <submittedName>
        <fullName evidence="1">Uncharacterized protein</fullName>
    </submittedName>
</protein>
<dbReference type="InParanoid" id="A0A251SW50"/>
<reference evidence="2" key="1">
    <citation type="journal article" date="2017" name="Nature">
        <title>The sunflower genome provides insights into oil metabolism, flowering and Asterid evolution.</title>
        <authorList>
            <person name="Badouin H."/>
            <person name="Gouzy J."/>
            <person name="Grassa C.J."/>
            <person name="Murat F."/>
            <person name="Staton S.E."/>
            <person name="Cottret L."/>
            <person name="Lelandais-Briere C."/>
            <person name="Owens G.L."/>
            <person name="Carrere S."/>
            <person name="Mayjonade B."/>
            <person name="Legrand L."/>
            <person name="Gill N."/>
            <person name="Kane N.C."/>
            <person name="Bowers J.E."/>
            <person name="Hubner S."/>
            <person name="Bellec A."/>
            <person name="Berard A."/>
            <person name="Berges H."/>
            <person name="Blanchet N."/>
            <person name="Boniface M.C."/>
            <person name="Brunel D."/>
            <person name="Catrice O."/>
            <person name="Chaidir N."/>
            <person name="Claudel C."/>
            <person name="Donnadieu C."/>
            <person name="Faraut T."/>
            <person name="Fievet G."/>
            <person name="Helmstetter N."/>
            <person name="King M."/>
            <person name="Knapp S.J."/>
            <person name="Lai Z."/>
            <person name="Le Paslier M.C."/>
            <person name="Lippi Y."/>
            <person name="Lorenzon L."/>
            <person name="Mandel J.R."/>
            <person name="Marage G."/>
            <person name="Marchand G."/>
            <person name="Marquand E."/>
            <person name="Bret-Mestries E."/>
            <person name="Morien E."/>
            <person name="Nambeesan S."/>
            <person name="Nguyen T."/>
            <person name="Pegot-Espagnet P."/>
            <person name="Pouilly N."/>
            <person name="Raftis F."/>
            <person name="Sallet E."/>
            <person name="Schiex T."/>
            <person name="Thomas J."/>
            <person name="Vandecasteele C."/>
            <person name="Vares D."/>
            <person name="Vear F."/>
            <person name="Vautrin S."/>
            <person name="Crespi M."/>
            <person name="Mangin B."/>
            <person name="Burke J.M."/>
            <person name="Salse J."/>
            <person name="Munos S."/>
            <person name="Vincourt P."/>
            <person name="Rieseberg L.H."/>
            <person name="Langlade N.B."/>
        </authorList>
    </citation>
    <scope>NUCLEOTIDE SEQUENCE [LARGE SCALE GENOMIC DNA]</scope>
    <source>
        <strain evidence="2">cv. SF193</strain>
    </source>
</reference>
<evidence type="ECO:0000313" key="2">
    <source>
        <dbReference type="Proteomes" id="UP000215914"/>
    </source>
</evidence>
<organism evidence="1 2">
    <name type="scientific">Helianthus annuus</name>
    <name type="common">Common sunflower</name>
    <dbReference type="NCBI Taxonomy" id="4232"/>
    <lineage>
        <taxon>Eukaryota</taxon>
        <taxon>Viridiplantae</taxon>
        <taxon>Streptophyta</taxon>
        <taxon>Embryophyta</taxon>
        <taxon>Tracheophyta</taxon>
        <taxon>Spermatophyta</taxon>
        <taxon>Magnoliopsida</taxon>
        <taxon>eudicotyledons</taxon>
        <taxon>Gunneridae</taxon>
        <taxon>Pentapetalae</taxon>
        <taxon>asterids</taxon>
        <taxon>campanulids</taxon>
        <taxon>Asterales</taxon>
        <taxon>Asteraceae</taxon>
        <taxon>Asteroideae</taxon>
        <taxon>Heliantheae alliance</taxon>
        <taxon>Heliantheae</taxon>
        <taxon>Helianthus</taxon>
    </lineage>
</organism>